<dbReference type="HAMAP" id="MF_00376">
    <property type="entry name" value="Dephospho_CoA_kinase"/>
    <property type="match status" value="1"/>
</dbReference>
<name>A0A4P9X190_9FUNG</name>
<dbReference type="InterPro" id="IPR001977">
    <property type="entry name" value="Depp_CoAkinase"/>
</dbReference>
<evidence type="ECO:0000256" key="2">
    <source>
        <dbReference type="ARBA" id="ARBA00022840"/>
    </source>
</evidence>
<reference evidence="5" key="2">
    <citation type="submission" date="2018-04" db="EMBL/GenBank/DDBJ databases">
        <title>Leveraging single-cell genomics to expand the Fungal Tree of Life.</title>
        <authorList>
            <consortium name="DOE Joint Genome Institute"/>
            <person name="Ahrendt S.R."/>
            <person name="Quandt C.A."/>
            <person name="Ciobanu D."/>
            <person name="Clum A."/>
            <person name="Salamov A."/>
            <person name="Andreopoulos B."/>
            <person name="Cheng J.-F."/>
            <person name="Woyke T."/>
            <person name="Pelin A."/>
            <person name="Henrissat B."/>
            <person name="Benny G.L."/>
            <person name="Smith M.E."/>
            <person name="James T.Y."/>
            <person name="Grigoriev I.V."/>
        </authorList>
    </citation>
    <scope>NUCLEOTIDE SEQUENCE</scope>
    <source>
        <strain evidence="5">ATCC 52028</strain>
    </source>
</reference>
<dbReference type="Pfam" id="PF01121">
    <property type="entry name" value="CoaE"/>
    <property type="match status" value="1"/>
</dbReference>
<keyword evidence="3" id="KW-0472">Membrane</keyword>
<organism evidence="4 6">
    <name type="scientific">Caulochytrium protostelioides</name>
    <dbReference type="NCBI Taxonomy" id="1555241"/>
    <lineage>
        <taxon>Eukaryota</taxon>
        <taxon>Fungi</taxon>
        <taxon>Fungi incertae sedis</taxon>
        <taxon>Chytridiomycota</taxon>
        <taxon>Chytridiomycota incertae sedis</taxon>
        <taxon>Chytridiomycetes</taxon>
        <taxon>Caulochytriales</taxon>
        <taxon>Caulochytriaceae</taxon>
        <taxon>Caulochytrium</taxon>
    </lineage>
</organism>
<keyword evidence="3" id="KW-0812">Transmembrane</keyword>
<gene>
    <name evidence="4" type="ORF">CAUPRSCDRAFT_6357</name>
    <name evidence="5" type="ORF">CXG81DRAFT_10982</name>
</gene>
<evidence type="ECO:0000256" key="1">
    <source>
        <dbReference type="ARBA" id="ARBA00022741"/>
    </source>
</evidence>
<dbReference type="EMBL" id="ML014148">
    <property type="protein sequence ID" value="RKP02258.1"/>
    <property type="molecule type" value="Genomic_DNA"/>
</dbReference>
<dbReference type="PROSITE" id="PS51219">
    <property type="entry name" value="DPCK"/>
    <property type="match status" value="1"/>
</dbReference>
<keyword evidence="1" id="KW-0547">Nucleotide-binding</keyword>
<dbReference type="NCBIfam" id="TIGR00152">
    <property type="entry name" value="dephospho-CoA kinase"/>
    <property type="match status" value="1"/>
</dbReference>
<evidence type="ECO:0000313" key="4">
    <source>
        <dbReference type="EMBL" id="RKO97546.1"/>
    </source>
</evidence>
<protein>
    <submittedName>
        <fullName evidence="4">CoaE-domain-containing protein</fullName>
    </submittedName>
</protein>
<dbReference type="PANTHER" id="PTHR10695:SF46">
    <property type="entry name" value="BIFUNCTIONAL COENZYME A SYNTHASE-RELATED"/>
    <property type="match status" value="1"/>
</dbReference>
<dbReference type="SUPFAM" id="SSF52540">
    <property type="entry name" value="P-loop containing nucleoside triphosphate hydrolases"/>
    <property type="match status" value="1"/>
</dbReference>
<sequence length="234" mass="26807">TGGIATGKSTVSQILSERYPIIDADLVARQVLMPGEPAYYAAIETFGEGILQADGRSIDRTKLGEIIFADAKARYRLTNITHPAIRLEMFNKVLEHFLKAEAVVILDTPLLYEARLHRWVHRVLVVFTEEETQLERLMARDTLTPSVARQRIDSQMSITKKRDLADLVINNMGSRQETRRQVEAIARQLRPSRAKTYLIWALFFTPALLLYLVLNTLRLVSKSRLVQKHKRKLK</sequence>
<dbReference type="GO" id="GO:0005524">
    <property type="term" value="F:ATP binding"/>
    <property type="evidence" value="ECO:0007669"/>
    <property type="project" value="UniProtKB-KW"/>
</dbReference>
<keyword evidence="3" id="KW-1133">Transmembrane helix</keyword>
<dbReference type="Gene3D" id="3.40.50.300">
    <property type="entry name" value="P-loop containing nucleotide triphosphate hydrolases"/>
    <property type="match status" value="1"/>
</dbReference>
<dbReference type="AlphaFoldDB" id="A0A4P9X190"/>
<keyword evidence="2" id="KW-0067">ATP-binding</keyword>
<dbReference type="STRING" id="1555241.A0A4P9X190"/>
<evidence type="ECO:0000313" key="7">
    <source>
        <dbReference type="Proteomes" id="UP000274922"/>
    </source>
</evidence>
<dbReference type="GO" id="GO:0015937">
    <property type="term" value="P:coenzyme A biosynthetic process"/>
    <property type="evidence" value="ECO:0007669"/>
    <property type="project" value="InterPro"/>
</dbReference>
<evidence type="ECO:0000313" key="5">
    <source>
        <dbReference type="EMBL" id="RKP02258.1"/>
    </source>
</evidence>
<dbReference type="CDD" id="cd02022">
    <property type="entry name" value="DPCK"/>
    <property type="match status" value="1"/>
</dbReference>
<evidence type="ECO:0000256" key="3">
    <source>
        <dbReference type="SAM" id="Phobius"/>
    </source>
</evidence>
<feature type="transmembrane region" description="Helical" evidence="3">
    <location>
        <begin position="197"/>
        <end position="220"/>
    </location>
</feature>
<dbReference type="OrthoDB" id="247245at2759"/>
<reference evidence="6 7" key="1">
    <citation type="journal article" date="2018" name="Nat. Microbiol.">
        <title>Leveraging single-cell genomics to expand the fungal tree of life.</title>
        <authorList>
            <person name="Ahrendt S.R."/>
            <person name="Quandt C.A."/>
            <person name="Ciobanu D."/>
            <person name="Clum A."/>
            <person name="Salamov A."/>
            <person name="Andreopoulos B."/>
            <person name="Cheng J.F."/>
            <person name="Woyke T."/>
            <person name="Pelin A."/>
            <person name="Henrissat B."/>
            <person name="Reynolds N.K."/>
            <person name="Benny G.L."/>
            <person name="Smith M.E."/>
            <person name="James T.Y."/>
            <person name="Grigoriev I.V."/>
        </authorList>
    </citation>
    <scope>NUCLEOTIDE SEQUENCE [LARGE SCALE GENOMIC DNA]</scope>
    <source>
        <strain evidence="6 7">ATCC 52028</strain>
    </source>
</reference>
<dbReference type="PANTHER" id="PTHR10695">
    <property type="entry name" value="DEPHOSPHO-COA KINASE-RELATED"/>
    <property type="match status" value="1"/>
</dbReference>
<proteinExistence type="inferred from homology"/>
<feature type="non-terminal residue" evidence="4">
    <location>
        <position position="1"/>
    </location>
</feature>
<dbReference type="GO" id="GO:0004140">
    <property type="term" value="F:dephospho-CoA kinase activity"/>
    <property type="evidence" value="ECO:0007669"/>
    <property type="project" value="InterPro"/>
</dbReference>
<accession>A0A4P9X190</accession>
<dbReference type="Proteomes" id="UP000274922">
    <property type="component" value="Unassembled WGS sequence"/>
</dbReference>
<reference evidence="4" key="3">
    <citation type="submission" date="2018-08" db="EMBL/GenBank/DDBJ databases">
        <title>Leveraging single-cell genomics to expand the Fungal Tree of Life.</title>
        <authorList>
            <consortium name="DOE Joint Genome Institute"/>
            <person name="Ahrendt S.R."/>
            <person name="Quandt C.A."/>
            <person name="Ciobanu D."/>
            <person name="Clum A."/>
            <person name="Salamov A."/>
            <person name="Andreopoulos B."/>
            <person name="Cheng J.-F."/>
            <person name="Woyke T."/>
            <person name="Pelin A."/>
            <person name="Henrissat B."/>
            <person name="Reynolds N."/>
            <person name="Benny G.L."/>
            <person name="Smith M.E."/>
            <person name="James T.Y."/>
            <person name="Grigoriev I.V."/>
        </authorList>
    </citation>
    <scope>NUCLEOTIDE SEQUENCE</scope>
    <source>
        <strain evidence="4">ATCC 52028</strain>
    </source>
</reference>
<dbReference type="EMBL" id="ML009234">
    <property type="protein sequence ID" value="RKO97546.1"/>
    <property type="molecule type" value="Genomic_DNA"/>
</dbReference>
<evidence type="ECO:0000313" key="6">
    <source>
        <dbReference type="Proteomes" id="UP000268535"/>
    </source>
</evidence>
<dbReference type="Proteomes" id="UP000268535">
    <property type="component" value="Unassembled WGS sequence"/>
</dbReference>
<keyword evidence="7" id="KW-1185">Reference proteome</keyword>
<dbReference type="InterPro" id="IPR027417">
    <property type="entry name" value="P-loop_NTPase"/>
</dbReference>